<evidence type="ECO:0000313" key="7">
    <source>
        <dbReference type="EMBL" id="KAL1251280.1"/>
    </source>
</evidence>
<accession>A0ABR3LFV3</accession>
<comment type="similarity">
    <text evidence="5">Belongs to the TGF-beta family.</text>
</comment>
<proteinExistence type="inferred from homology"/>
<dbReference type="Pfam" id="PF00019">
    <property type="entry name" value="TGF_beta"/>
    <property type="match status" value="1"/>
</dbReference>
<keyword evidence="5" id="KW-0339">Growth factor</keyword>
<dbReference type="PANTHER" id="PTHR15009:SF4">
    <property type="entry name" value="MUELLERIAN-INHIBITING FACTOR"/>
    <property type="match status" value="1"/>
</dbReference>
<protein>
    <recommendedName>
        <fullName evidence="6">TGF-beta family profile domain-containing protein</fullName>
    </recommendedName>
</protein>
<keyword evidence="8" id="KW-1185">Reference proteome</keyword>
<evidence type="ECO:0000256" key="3">
    <source>
        <dbReference type="ARBA" id="ARBA00022729"/>
    </source>
</evidence>
<dbReference type="Gene3D" id="2.10.90.10">
    <property type="entry name" value="Cystine-knot cytokines"/>
    <property type="match status" value="1"/>
</dbReference>
<feature type="domain" description="TGF-beta family profile" evidence="6">
    <location>
        <begin position="575"/>
        <end position="685"/>
    </location>
</feature>
<dbReference type="PANTHER" id="PTHR15009">
    <property type="entry name" value="MUELLERIAN-INHIBITING FACTOR"/>
    <property type="match status" value="1"/>
</dbReference>
<dbReference type="EMBL" id="JAYMGO010000022">
    <property type="protein sequence ID" value="KAL1251280.1"/>
    <property type="molecule type" value="Genomic_DNA"/>
</dbReference>
<dbReference type="PROSITE" id="PS51362">
    <property type="entry name" value="TGF_BETA_2"/>
    <property type="match status" value="1"/>
</dbReference>
<keyword evidence="3" id="KW-0732">Signal</keyword>
<dbReference type="SUPFAM" id="SSF57501">
    <property type="entry name" value="Cystine-knot cytokines"/>
    <property type="match status" value="1"/>
</dbReference>
<keyword evidence="2" id="KW-0964">Secreted</keyword>
<comment type="caution">
    <text evidence="7">The sequence shown here is derived from an EMBL/GenBank/DDBJ whole genome shotgun (WGS) entry which is preliminary data.</text>
</comment>
<dbReference type="Proteomes" id="UP001558613">
    <property type="component" value="Unassembled WGS sequence"/>
</dbReference>
<reference evidence="7 8" key="1">
    <citation type="submission" date="2023-09" db="EMBL/GenBank/DDBJ databases">
        <authorList>
            <person name="Wang M."/>
        </authorList>
    </citation>
    <scope>NUCLEOTIDE SEQUENCE [LARGE SCALE GENOMIC DNA]</scope>
    <source>
        <strain evidence="7">GT-2023</strain>
        <tissue evidence="7">Liver</tissue>
    </source>
</reference>
<gene>
    <name evidence="7" type="ORF">QQF64_019076</name>
</gene>
<dbReference type="InterPro" id="IPR001839">
    <property type="entry name" value="TGF-b_C"/>
</dbReference>
<dbReference type="InterPro" id="IPR006799">
    <property type="entry name" value="AMH_N"/>
</dbReference>
<evidence type="ECO:0000313" key="8">
    <source>
        <dbReference type="Proteomes" id="UP001558613"/>
    </source>
</evidence>
<dbReference type="Pfam" id="PF04709">
    <property type="entry name" value="AMH_N"/>
    <property type="match status" value="1"/>
</dbReference>
<comment type="subcellular location">
    <subcellularLocation>
        <location evidence="1">Secreted</location>
    </subcellularLocation>
</comment>
<dbReference type="SMART" id="SM00204">
    <property type="entry name" value="TGFB"/>
    <property type="match status" value="1"/>
</dbReference>
<dbReference type="InterPro" id="IPR029034">
    <property type="entry name" value="Cystine-knot_cytokine"/>
</dbReference>
<sequence>MGIRTYHRFSFRMTKSDVVVVLFATWKNQHALDLQRIPLSGRVPPHLIKAQRHVVSIHSKISKMSLKIHTSTTCLKYPLLLQGQAFLAGWLSSGEQEGYIKHPTPKQVLDFSVIESEKMLFHARFWLMLSLNVATGSYGVSAGLEEQENSPKVTPLSGWNGDEQEVADTARVPHSANEQPIGPSALSPPATELIPCNEQQQAHSRAMDDFLSALNGDSELGRMELQRFGICSSGTPDLQIPHLVRNLNQKRSGLKGVHATKVDIWDAEMEGEMTLTITFPRHAQPTSPASVMFLFSVDSIKGDGLRVKFSSHFIHPNTQTVCISEATRFLLLTGGQNHAHIHLKLSVTIETWKDENKPKPSVSELQEVLIRKVDDNNMSMRPILIFLSERDEQRTPHLKHHGNPLDETVPSRTYLFLCELQKFLSDVVPQKEGLTPQEGVNTVSLDGLDSLPPLSLGVSSTESLLSGLVNSSTPTVFVFPERQQGLRTHRVEVTLDSPLLSVLRMRLDEAMAQVKQQEVGQKVIDRLQKLRELSGLSPDGEDDEAVAKDHKEAQYRSILLLKALQVVLSTWEVERAQRAARADNDSPSVPSQCRLQSLSVSLRKFFLEPSKININNCEGVCRFPLVNGNNHAILLNSHIQSGQPVSRSPCCVPVDFDDLFVIELESEGTNIAVKTNVVATKCECR</sequence>
<evidence type="ECO:0000256" key="4">
    <source>
        <dbReference type="ARBA" id="ARBA00022782"/>
    </source>
</evidence>
<keyword evidence="4" id="KW-0221">Differentiation</keyword>
<dbReference type="CDD" id="cd13757">
    <property type="entry name" value="TGF_beta_AMH"/>
    <property type="match status" value="1"/>
</dbReference>
<evidence type="ECO:0000256" key="1">
    <source>
        <dbReference type="ARBA" id="ARBA00004613"/>
    </source>
</evidence>
<name>A0ABR3LFV3_9TELE</name>
<organism evidence="7 8">
    <name type="scientific">Cirrhinus molitorella</name>
    <name type="common">mud carp</name>
    <dbReference type="NCBI Taxonomy" id="172907"/>
    <lineage>
        <taxon>Eukaryota</taxon>
        <taxon>Metazoa</taxon>
        <taxon>Chordata</taxon>
        <taxon>Craniata</taxon>
        <taxon>Vertebrata</taxon>
        <taxon>Euteleostomi</taxon>
        <taxon>Actinopterygii</taxon>
        <taxon>Neopterygii</taxon>
        <taxon>Teleostei</taxon>
        <taxon>Ostariophysi</taxon>
        <taxon>Cypriniformes</taxon>
        <taxon>Cyprinidae</taxon>
        <taxon>Labeoninae</taxon>
        <taxon>Labeonini</taxon>
        <taxon>Cirrhinus</taxon>
    </lineage>
</organism>
<evidence type="ECO:0000259" key="6">
    <source>
        <dbReference type="PROSITE" id="PS51362"/>
    </source>
</evidence>
<evidence type="ECO:0000256" key="2">
    <source>
        <dbReference type="ARBA" id="ARBA00022525"/>
    </source>
</evidence>
<evidence type="ECO:0000256" key="5">
    <source>
        <dbReference type="RuleBase" id="RU000354"/>
    </source>
</evidence>
<dbReference type="InterPro" id="IPR021203">
    <property type="entry name" value="Muellerian-inhibiting_factor"/>
</dbReference>